<evidence type="ECO:0000259" key="6">
    <source>
        <dbReference type="PROSITE" id="PS50801"/>
    </source>
</evidence>
<evidence type="ECO:0000313" key="7">
    <source>
        <dbReference type="EMBL" id="VDI71203.1"/>
    </source>
</evidence>
<evidence type="ECO:0000256" key="1">
    <source>
        <dbReference type="ARBA" id="ARBA00004141"/>
    </source>
</evidence>
<feature type="transmembrane region" description="Helical" evidence="5">
    <location>
        <begin position="421"/>
        <end position="454"/>
    </location>
</feature>
<dbReference type="EMBL" id="UYJE01009201">
    <property type="protein sequence ID" value="VDI71203.1"/>
    <property type="molecule type" value="Genomic_DNA"/>
</dbReference>
<dbReference type="PROSITE" id="PS50801">
    <property type="entry name" value="STAS"/>
    <property type="match status" value="1"/>
</dbReference>
<dbReference type="InterPro" id="IPR001902">
    <property type="entry name" value="SLC26A/SulP_fam"/>
</dbReference>
<gene>
    <name evidence="7" type="ORF">MGAL_10B033917</name>
</gene>
<dbReference type="SUPFAM" id="SSF52091">
    <property type="entry name" value="SpoIIaa-like"/>
    <property type="match status" value="1"/>
</dbReference>
<comment type="subcellular location">
    <subcellularLocation>
        <location evidence="1">Membrane</location>
        <topology evidence="1">Multi-pass membrane protein</topology>
    </subcellularLocation>
</comment>
<proteinExistence type="predicted"/>
<evidence type="ECO:0000256" key="3">
    <source>
        <dbReference type="ARBA" id="ARBA00022989"/>
    </source>
</evidence>
<evidence type="ECO:0000256" key="2">
    <source>
        <dbReference type="ARBA" id="ARBA00022692"/>
    </source>
</evidence>
<protein>
    <recommendedName>
        <fullName evidence="6">STAS domain-containing protein</fullName>
    </recommendedName>
</protein>
<name>A0A8B6GZL7_MYTGA</name>
<dbReference type="InterPro" id="IPR002645">
    <property type="entry name" value="STAS_dom"/>
</dbReference>
<sequence>MNELHLSRRIYTKDKLDSLFEVQETPKESLLTRLRKQCFCSKRRMWKFFTSIFPIIKIVKGYKKDYILGDLIAGLTVSFMHLPQGLAFSVLAGLPAVFGLYTTFFPLLFYTFFGTSPYVAFATNAVIALIVQKIVLSEAVLFKSTLPDPASNTTLFINMSDINNNSLNLVISEYDIIANKASTAMAASLLVGIILTTLGLLRLGFLLTYMSESFIGGFTTAAGIHIVSSQVPKMFGIEVSAHTGAGKLVKMYIELFSNLEKTVVSDVVITVICIAVILVVKVCVNDRFKKRMKIPIPIDLIVVVVSTLISHFAKFEENLGVDVIGDIPSGFRPPAVPSLDIAPRILVDCFVMAILTLMLTISLAKLTAKTHNQRINDNQEMVAYGLTNILSSFFSCFPQSATPSRTMLDSDLGAETTLNSIPTIVFMLLVVLWIGQLFHSLPMSVLAAMITVAMKNLILQFGDLPKIWRINKLDFFIWIISCFVSVLVNLDYGIIAGIAFSITSVVIQHQVSSGILIGQAGNENVFLDFEKRKNVRDHESIKIFRFQAPLYFANAGQFKSQINRKVIDPMKLKKISKNKTDAMEMGNGQSNENSKLSENIENGIDSKKLVQSTIHYIILDCQMISHIDLSGISMLSQVIKEYKSVEIEIFLTNCSSAFLDTLTSAGVFENFPSESVFYGISDALHFIQKSKESERAEA</sequence>
<keyword evidence="3 5" id="KW-1133">Transmembrane helix</keyword>
<feature type="transmembrane region" description="Helical" evidence="5">
    <location>
        <begin position="341"/>
        <end position="361"/>
    </location>
</feature>
<feature type="domain" description="STAS" evidence="6">
    <location>
        <begin position="531"/>
        <end position="687"/>
    </location>
</feature>
<feature type="transmembrane region" description="Helical" evidence="5">
    <location>
        <begin position="475"/>
        <end position="500"/>
    </location>
</feature>
<keyword evidence="8" id="KW-1185">Reference proteome</keyword>
<evidence type="ECO:0000313" key="8">
    <source>
        <dbReference type="Proteomes" id="UP000596742"/>
    </source>
</evidence>
<feature type="transmembrane region" description="Helical" evidence="5">
    <location>
        <begin position="263"/>
        <end position="284"/>
    </location>
</feature>
<accession>A0A8B6GZL7</accession>
<dbReference type="CDD" id="cd07042">
    <property type="entry name" value="STAS_SulP_like_sulfate_transporter"/>
    <property type="match status" value="1"/>
</dbReference>
<evidence type="ECO:0000256" key="4">
    <source>
        <dbReference type="ARBA" id="ARBA00023136"/>
    </source>
</evidence>
<keyword evidence="2 5" id="KW-0812">Transmembrane</keyword>
<dbReference type="Pfam" id="PF01740">
    <property type="entry name" value="STAS"/>
    <property type="match status" value="1"/>
</dbReference>
<dbReference type="OrthoDB" id="288203at2759"/>
<reference evidence="7" key="1">
    <citation type="submission" date="2018-11" db="EMBL/GenBank/DDBJ databases">
        <authorList>
            <person name="Alioto T."/>
            <person name="Alioto T."/>
        </authorList>
    </citation>
    <scope>NUCLEOTIDE SEQUENCE</scope>
</reference>
<feature type="transmembrane region" description="Helical" evidence="5">
    <location>
        <begin position="189"/>
        <end position="210"/>
    </location>
</feature>
<dbReference type="InterPro" id="IPR011547">
    <property type="entry name" value="SLC26A/SulP_dom"/>
</dbReference>
<dbReference type="Gene3D" id="3.30.750.24">
    <property type="entry name" value="STAS domain"/>
    <property type="match status" value="1"/>
</dbReference>
<organism evidence="7 8">
    <name type="scientific">Mytilus galloprovincialis</name>
    <name type="common">Mediterranean mussel</name>
    <dbReference type="NCBI Taxonomy" id="29158"/>
    <lineage>
        <taxon>Eukaryota</taxon>
        <taxon>Metazoa</taxon>
        <taxon>Spiralia</taxon>
        <taxon>Lophotrochozoa</taxon>
        <taxon>Mollusca</taxon>
        <taxon>Bivalvia</taxon>
        <taxon>Autobranchia</taxon>
        <taxon>Pteriomorphia</taxon>
        <taxon>Mytilida</taxon>
        <taxon>Mytiloidea</taxon>
        <taxon>Mytilidae</taxon>
        <taxon>Mytilinae</taxon>
        <taxon>Mytilus</taxon>
    </lineage>
</organism>
<feature type="transmembrane region" description="Helical" evidence="5">
    <location>
        <begin position="118"/>
        <end position="136"/>
    </location>
</feature>
<dbReference type="AlphaFoldDB" id="A0A8B6GZL7"/>
<comment type="caution">
    <text evidence="7">The sequence shown here is derived from an EMBL/GenBank/DDBJ whole genome shotgun (WGS) entry which is preliminary data.</text>
</comment>
<dbReference type="PANTHER" id="PTHR11814">
    <property type="entry name" value="SULFATE TRANSPORTER"/>
    <property type="match status" value="1"/>
</dbReference>
<dbReference type="NCBIfam" id="TIGR00815">
    <property type="entry name" value="sulP"/>
    <property type="match status" value="1"/>
</dbReference>
<evidence type="ECO:0000256" key="5">
    <source>
        <dbReference type="SAM" id="Phobius"/>
    </source>
</evidence>
<dbReference type="Proteomes" id="UP000596742">
    <property type="component" value="Unassembled WGS sequence"/>
</dbReference>
<dbReference type="Pfam" id="PF00916">
    <property type="entry name" value="Sulfate_transp"/>
    <property type="match status" value="1"/>
</dbReference>
<dbReference type="GO" id="GO:0016020">
    <property type="term" value="C:membrane"/>
    <property type="evidence" value="ECO:0007669"/>
    <property type="project" value="UniProtKB-SubCell"/>
</dbReference>
<feature type="transmembrane region" description="Helical" evidence="5">
    <location>
        <begin position="382"/>
        <end position="401"/>
    </location>
</feature>
<dbReference type="GO" id="GO:0055085">
    <property type="term" value="P:transmembrane transport"/>
    <property type="evidence" value="ECO:0007669"/>
    <property type="project" value="InterPro"/>
</dbReference>
<keyword evidence="4 5" id="KW-0472">Membrane</keyword>
<feature type="transmembrane region" description="Helical" evidence="5">
    <location>
        <begin position="296"/>
        <end position="313"/>
    </location>
</feature>
<dbReference type="InterPro" id="IPR036513">
    <property type="entry name" value="STAS_dom_sf"/>
</dbReference>